<dbReference type="Proteomes" id="UP000228533">
    <property type="component" value="Unassembled WGS sequence"/>
</dbReference>
<dbReference type="GO" id="GO:0005886">
    <property type="term" value="C:plasma membrane"/>
    <property type="evidence" value="ECO:0007669"/>
    <property type="project" value="UniProtKB-SubCell"/>
</dbReference>
<comment type="function">
    <text evidence="9">Involved in protein export. Participates in an early event of protein translocation.</text>
</comment>
<evidence type="ECO:0000313" key="11">
    <source>
        <dbReference type="Proteomes" id="UP000228533"/>
    </source>
</evidence>
<dbReference type="GO" id="GO:0009306">
    <property type="term" value="P:protein secretion"/>
    <property type="evidence" value="ECO:0007669"/>
    <property type="project" value="UniProtKB-UniRule"/>
</dbReference>
<keyword evidence="6 9" id="KW-1133">Transmembrane helix</keyword>
<evidence type="ECO:0000256" key="2">
    <source>
        <dbReference type="ARBA" id="ARBA00008445"/>
    </source>
</evidence>
<dbReference type="EMBL" id="PFAM01000022">
    <property type="protein sequence ID" value="PIT95844.1"/>
    <property type="molecule type" value="Genomic_DNA"/>
</dbReference>
<name>A0A2M6WST9_9BACT</name>
<comment type="caution">
    <text evidence="10">The sequence shown here is derived from an EMBL/GenBank/DDBJ whole genome shotgun (WGS) entry which is preliminary data.</text>
</comment>
<evidence type="ECO:0000256" key="4">
    <source>
        <dbReference type="ARBA" id="ARBA00022692"/>
    </source>
</evidence>
<keyword evidence="5 9" id="KW-0653">Protein transport</keyword>
<dbReference type="PRINTS" id="PR01651">
    <property type="entry name" value="SECGEXPORT"/>
</dbReference>
<protein>
    <recommendedName>
        <fullName evidence="9">Protein-export membrane protein SecG</fullName>
    </recommendedName>
</protein>
<evidence type="ECO:0000313" key="10">
    <source>
        <dbReference type="EMBL" id="PIT95844.1"/>
    </source>
</evidence>
<gene>
    <name evidence="10" type="primary">secG</name>
    <name evidence="10" type="ORF">COT94_03740</name>
</gene>
<comment type="subcellular location">
    <subcellularLocation>
        <location evidence="9">Cell membrane</location>
        <topology evidence="9">Multi-pass membrane protein</topology>
    </subcellularLocation>
    <subcellularLocation>
        <location evidence="1">Membrane</location>
        <topology evidence="1">Multi-pass membrane protein</topology>
    </subcellularLocation>
</comment>
<evidence type="ECO:0000256" key="6">
    <source>
        <dbReference type="ARBA" id="ARBA00022989"/>
    </source>
</evidence>
<evidence type="ECO:0000256" key="1">
    <source>
        <dbReference type="ARBA" id="ARBA00004141"/>
    </source>
</evidence>
<comment type="caution">
    <text evidence="9">Lacks conserved residue(s) required for the propagation of feature annotation.</text>
</comment>
<keyword evidence="7 9" id="KW-0811">Translocation</keyword>
<dbReference type="GO" id="GO:0015450">
    <property type="term" value="F:protein-transporting ATPase activity"/>
    <property type="evidence" value="ECO:0007669"/>
    <property type="project" value="UniProtKB-UniRule"/>
</dbReference>
<sequence>MQIIQIGQIVVSVLLMATILMQNRGSGTGGVFGGGSDVFRAKRGAEVFLFRATIVLATIFIGLAIVGLLISSNKLS</sequence>
<organism evidence="10 11">
    <name type="scientific">Candidatus Falkowbacteria bacterium CG10_big_fil_rev_8_21_14_0_10_37_14</name>
    <dbReference type="NCBI Taxonomy" id="1974561"/>
    <lineage>
        <taxon>Bacteria</taxon>
        <taxon>Candidatus Falkowiibacteriota</taxon>
    </lineage>
</organism>
<evidence type="ECO:0000256" key="5">
    <source>
        <dbReference type="ARBA" id="ARBA00022927"/>
    </source>
</evidence>
<dbReference type="Pfam" id="PF03840">
    <property type="entry name" value="SecG"/>
    <property type="match status" value="1"/>
</dbReference>
<evidence type="ECO:0000256" key="8">
    <source>
        <dbReference type="ARBA" id="ARBA00023136"/>
    </source>
</evidence>
<comment type="similarity">
    <text evidence="2 9">Belongs to the SecG family.</text>
</comment>
<dbReference type="InterPro" id="IPR004692">
    <property type="entry name" value="SecG"/>
</dbReference>
<feature type="transmembrane region" description="Helical" evidence="9">
    <location>
        <begin position="49"/>
        <end position="70"/>
    </location>
</feature>
<accession>A0A2M6WST9</accession>
<proteinExistence type="inferred from homology"/>
<evidence type="ECO:0000256" key="7">
    <source>
        <dbReference type="ARBA" id="ARBA00023010"/>
    </source>
</evidence>
<evidence type="ECO:0000256" key="3">
    <source>
        <dbReference type="ARBA" id="ARBA00022448"/>
    </source>
</evidence>
<keyword evidence="8 9" id="KW-0472">Membrane</keyword>
<keyword evidence="4 9" id="KW-0812">Transmembrane</keyword>
<reference evidence="11" key="1">
    <citation type="submission" date="2017-09" db="EMBL/GenBank/DDBJ databases">
        <title>Depth-based differentiation of microbial function through sediment-hosted aquifers and enrichment of novel symbionts in the deep terrestrial subsurface.</title>
        <authorList>
            <person name="Probst A.J."/>
            <person name="Ladd B."/>
            <person name="Jarett J.K."/>
            <person name="Geller-Mcgrath D.E."/>
            <person name="Sieber C.M.K."/>
            <person name="Emerson J.B."/>
            <person name="Anantharaman K."/>
            <person name="Thomas B.C."/>
            <person name="Malmstrom R."/>
            <person name="Stieglmeier M."/>
            <person name="Klingl A."/>
            <person name="Woyke T."/>
            <person name="Ryan C.M."/>
            <person name="Banfield J.F."/>
        </authorList>
    </citation>
    <scope>NUCLEOTIDE SEQUENCE [LARGE SCALE GENOMIC DNA]</scope>
</reference>
<dbReference type="AlphaFoldDB" id="A0A2M6WST9"/>
<keyword evidence="9" id="KW-1003">Cell membrane</keyword>
<dbReference type="NCBIfam" id="TIGR00810">
    <property type="entry name" value="secG"/>
    <property type="match status" value="1"/>
</dbReference>
<evidence type="ECO:0000256" key="9">
    <source>
        <dbReference type="RuleBase" id="RU365087"/>
    </source>
</evidence>
<keyword evidence="3 9" id="KW-0813">Transport</keyword>